<dbReference type="Proteomes" id="UP000003438">
    <property type="component" value="Unassembled WGS sequence"/>
</dbReference>
<protein>
    <submittedName>
        <fullName evidence="1">Uncharacterized protein</fullName>
    </submittedName>
</protein>
<comment type="caution">
    <text evidence="1">The sequence shown here is derived from an EMBL/GenBank/DDBJ whole genome shotgun (WGS) entry which is preliminary data.</text>
</comment>
<dbReference type="EMBL" id="ACBY02000023">
    <property type="protein sequence ID" value="EFB76052.1"/>
    <property type="molecule type" value="Genomic_DNA"/>
</dbReference>
<dbReference type="STRING" id="411471.SUBVAR_05836"/>
<evidence type="ECO:0000313" key="2">
    <source>
        <dbReference type="Proteomes" id="UP000003438"/>
    </source>
</evidence>
<reference evidence="1" key="1">
    <citation type="submission" date="2009-12" db="EMBL/GenBank/DDBJ databases">
        <authorList>
            <person name="Weinstock G."/>
            <person name="Sodergren E."/>
            <person name="Clifton S."/>
            <person name="Fulton L."/>
            <person name="Fulton B."/>
            <person name="Courtney L."/>
            <person name="Fronick C."/>
            <person name="Harrison M."/>
            <person name="Strong C."/>
            <person name="Farmer C."/>
            <person name="Delahaunty K."/>
            <person name="Markovic C."/>
            <person name="Hall O."/>
            <person name="Minx P."/>
            <person name="Tomlinson C."/>
            <person name="Mitreva M."/>
            <person name="Nelson J."/>
            <person name="Hou S."/>
            <person name="Wollam A."/>
            <person name="Pepin K.H."/>
            <person name="Johnson M."/>
            <person name="Bhonagiri V."/>
            <person name="Nash W.E."/>
            <person name="Warren W."/>
            <person name="Chinwalla A."/>
            <person name="Mardis E.R."/>
            <person name="Wilson R.K."/>
        </authorList>
    </citation>
    <scope>NUCLEOTIDE SEQUENCE [LARGE SCALE GENOMIC DNA]</scope>
    <source>
        <strain evidence="1">DSM 15176</strain>
    </source>
</reference>
<name>D1PNB7_9FIRM</name>
<sequence length="97" mass="11176">MSKRKLLTDEQLDDIWKEMLKPEAKKPIHLDCSAWEPCEYCKGAKFISGWASAETKTESGISFESRIEGDFLFCPMCGRPLTDDAWEMLEKRLEVAK</sequence>
<accession>D1PNB7</accession>
<keyword evidence="2" id="KW-1185">Reference proteome</keyword>
<evidence type="ECO:0000313" key="1">
    <source>
        <dbReference type="EMBL" id="EFB76052.1"/>
    </source>
</evidence>
<dbReference type="RefSeq" id="WP_007047212.1">
    <property type="nucleotide sequence ID" value="NZ_GG704769.1"/>
</dbReference>
<dbReference type="AlphaFoldDB" id="D1PNB7"/>
<proteinExistence type="predicted"/>
<gene>
    <name evidence="1" type="ORF">SUBVAR_05836</name>
</gene>
<dbReference type="OrthoDB" id="1863773at2"/>
<dbReference type="HOGENOM" id="CLU_2345588_0_0_9"/>
<organism evidence="1 2">
    <name type="scientific">Subdoligranulum variabile DSM 15176</name>
    <dbReference type="NCBI Taxonomy" id="411471"/>
    <lineage>
        <taxon>Bacteria</taxon>
        <taxon>Bacillati</taxon>
        <taxon>Bacillota</taxon>
        <taxon>Clostridia</taxon>
        <taxon>Eubacteriales</taxon>
        <taxon>Oscillospiraceae</taxon>
        <taxon>Subdoligranulum</taxon>
    </lineage>
</organism>